<comment type="caution">
    <text evidence="2">The sequence shown here is derived from an EMBL/GenBank/DDBJ whole genome shotgun (WGS) entry which is preliminary data.</text>
</comment>
<dbReference type="AlphaFoldDB" id="A0A5B7H6X8"/>
<feature type="region of interest" description="Disordered" evidence="1">
    <location>
        <begin position="1"/>
        <end position="108"/>
    </location>
</feature>
<protein>
    <submittedName>
        <fullName evidence="2">Uncharacterized protein</fullName>
    </submittedName>
</protein>
<evidence type="ECO:0000313" key="2">
    <source>
        <dbReference type="EMBL" id="MPC65077.1"/>
    </source>
</evidence>
<evidence type="ECO:0000256" key="1">
    <source>
        <dbReference type="SAM" id="MobiDB-lite"/>
    </source>
</evidence>
<dbReference type="Proteomes" id="UP000324222">
    <property type="component" value="Unassembled WGS sequence"/>
</dbReference>
<feature type="compositionally biased region" description="Basic and acidic residues" evidence="1">
    <location>
        <begin position="1"/>
        <end position="13"/>
    </location>
</feature>
<organism evidence="2 3">
    <name type="scientific">Portunus trituberculatus</name>
    <name type="common">Swimming crab</name>
    <name type="synonym">Neptunus trituberculatus</name>
    <dbReference type="NCBI Taxonomy" id="210409"/>
    <lineage>
        <taxon>Eukaryota</taxon>
        <taxon>Metazoa</taxon>
        <taxon>Ecdysozoa</taxon>
        <taxon>Arthropoda</taxon>
        <taxon>Crustacea</taxon>
        <taxon>Multicrustacea</taxon>
        <taxon>Malacostraca</taxon>
        <taxon>Eumalacostraca</taxon>
        <taxon>Eucarida</taxon>
        <taxon>Decapoda</taxon>
        <taxon>Pleocyemata</taxon>
        <taxon>Brachyura</taxon>
        <taxon>Eubrachyura</taxon>
        <taxon>Portunoidea</taxon>
        <taxon>Portunidae</taxon>
        <taxon>Portuninae</taxon>
        <taxon>Portunus</taxon>
    </lineage>
</organism>
<keyword evidence="3" id="KW-1185">Reference proteome</keyword>
<accession>A0A5B7H6X8</accession>
<feature type="compositionally biased region" description="Basic and acidic residues" evidence="1">
    <location>
        <begin position="86"/>
        <end position="108"/>
    </location>
</feature>
<dbReference type="EMBL" id="VSRR010022897">
    <property type="protein sequence ID" value="MPC65077.1"/>
    <property type="molecule type" value="Genomic_DNA"/>
</dbReference>
<proteinExistence type="predicted"/>
<reference evidence="2 3" key="1">
    <citation type="submission" date="2019-05" db="EMBL/GenBank/DDBJ databases">
        <title>Another draft genome of Portunus trituberculatus and its Hox gene families provides insights of decapod evolution.</title>
        <authorList>
            <person name="Jeong J.-H."/>
            <person name="Song I."/>
            <person name="Kim S."/>
            <person name="Choi T."/>
            <person name="Kim D."/>
            <person name="Ryu S."/>
            <person name="Kim W."/>
        </authorList>
    </citation>
    <scope>NUCLEOTIDE SEQUENCE [LARGE SCALE GENOMIC DNA]</scope>
    <source>
        <tissue evidence="2">Muscle</tissue>
    </source>
</reference>
<name>A0A5B7H6X8_PORTR</name>
<gene>
    <name evidence="2" type="ORF">E2C01_059203</name>
</gene>
<sequence>MEERPRCSPEEVKQQQQQQLRGPRTVSRRGAPGGLSRRRGPAERHNGCHRARHTILPARDYRSHPRPPTPSRAPPLLGHACPALELTRHGETQVEERDDSGERSGGRR</sequence>
<evidence type="ECO:0000313" key="3">
    <source>
        <dbReference type="Proteomes" id="UP000324222"/>
    </source>
</evidence>